<reference evidence="11" key="1">
    <citation type="journal article" date="2019" name="Int. J. Syst. Evol. Microbiol.">
        <title>The Global Catalogue of Microorganisms (GCM) 10K type strain sequencing project: providing services to taxonomists for standard genome sequencing and annotation.</title>
        <authorList>
            <consortium name="The Broad Institute Genomics Platform"/>
            <consortium name="The Broad Institute Genome Sequencing Center for Infectious Disease"/>
            <person name="Wu L."/>
            <person name="Ma J."/>
        </authorList>
    </citation>
    <scope>NUCLEOTIDE SEQUENCE [LARGE SCALE GENOMIC DNA]</scope>
    <source>
        <strain evidence="11">KACC 12507</strain>
    </source>
</reference>
<feature type="domain" description="FAD-binding" evidence="9">
    <location>
        <begin position="166"/>
        <end position="382"/>
    </location>
</feature>
<evidence type="ECO:0000259" key="8">
    <source>
        <dbReference type="Pfam" id="PF00890"/>
    </source>
</evidence>
<dbReference type="SUPFAM" id="SSF51905">
    <property type="entry name" value="FAD/NAD(P)-binding domain"/>
    <property type="match status" value="1"/>
</dbReference>
<dbReference type="InterPro" id="IPR002938">
    <property type="entry name" value="FAD-bd"/>
</dbReference>
<evidence type="ECO:0000256" key="5">
    <source>
        <dbReference type="ARBA" id="ARBA00022827"/>
    </source>
</evidence>
<comment type="caution">
    <text evidence="10">The sequence shown here is derived from an EMBL/GenBank/DDBJ whole genome shotgun (WGS) entry which is preliminary data.</text>
</comment>
<dbReference type="InterPro" id="IPR036188">
    <property type="entry name" value="FAD/NAD-bd_sf"/>
</dbReference>
<evidence type="ECO:0000256" key="1">
    <source>
        <dbReference type="ARBA" id="ARBA00001974"/>
    </source>
</evidence>
<evidence type="ECO:0000256" key="4">
    <source>
        <dbReference type="ARBA" id="ARBA00022630"/>
    </source>
</evidence>
<dbReference type="PRINTS" id="PR00420">
    <property type="entry name" value="RNGMNOXGNASE"/>
</dbReference>
<comment type="cofactor">
    <cofactor evidence="1">
        <name>FAD</name>
        <dbReference type="ChEBI" id="CHEBI:57692"/>
    </cofactor>
</comment>
<evidence type="ECO:0000256" key="3">
    <source>
        <dbReference type="ARBA" id="ARBA00005349"/>
    </source>
</evidence>
<protein>
    <submittedName>
        <fullName evidence="10">FAD-dependent monooxygenase</fullName>
    </submittedName>
</protein>
<comment type="pathway">
    <text evidence="2">Cofactor biosynthesis; ubiquinone biosynthesis.</text>
</comment>
<keyword evidence="11" id="KW-1185">Reference proteome</keyword>
<dbReference type="InterPro" id="IPR051205">
    <property type="entry name" value="UbiH/COQ6_monooxygenase"/>
</dbReference>
<evidence type="ECO:0000259" key="9">
    <source>
        <dbReference type="Pfam" id="PF01494"/>
    </source>
</evidence>
<dbReference type="Proteomes" id="UP001595897">
    <property type="component" value="Unassembled WGS sequence"/>
</dbReference>
<keyword evidence="6" id="KW-0560">Oxidoreductase</keyword>
<dbReference type="PANTHER" id="PTHR43876:SF8">
    <property type="entry name" value="2-OCTAPRENYL-6-METHOXYPHENOL HYDROXYLASE"/>
    <property type="match status" value="1"/>
</dbReference>
<dbReference type="NCBIfam" id="TIGR01988">
    <property type="entry name" value="Ubi-OHases"/>
    <property type="match status" value="1"/>
</dbReference>
<dbReference type="RefSeq" id="WP_382407496.1">
    <property type="nucleotide sequence ID" value="NZ_JBHSGU010000002.1"/>
</dbReference>
<dbReference type="Gene3D" id="3.50.50.60">
    <property type="entry name" value="FAD/NAD(P)-binding domain"/>
    <property type="match status" value="2"/>
</dbReference>
<accession>A0ABV9LWM6</accession>
<dbReference type="InterPro" id="IPR003953">
    <property type="entry name" value="FAD-dep_OxRdtase_2_FAD-bd"/>
</dbReference>
<dbReference type="PROSITE" id="PS01304">
    <property type="entry name" value="UBIH"/>
    <property type="match status" value="1"/>
</dbReference>
<sequence>MPKVYDVIIAGGGVAGCAAAAALSNIASLNIAVVELCPPTKTNVHPSFDSRVIALANASLSHLRSWDFDIDAVNGAPIERIHVSDRKHIGQVVLDAQSANVAQLGKVVRLEDLGLALYKTITSASDGLEQKAKVDYFTPEYIASVTRSASELTVVTQKAKEAEDSTEDSNATLANAQVNTQADAQVDKAAQAQLTKTKRTQDKGGRTLKAKLLIIAEGADSKTRNMLGIRSLQDDYEQHAVITNVTTQLPHNNCAFERFTKYGPLAFLPMASDEQDTSKTLMSVVWTTSSHHAQAILDLPEKAFLYKLGGLFGSRLGRIESASPRASYPLLLKQSPEFSSHRVICIGNAAQSLHPIAGQGFNLGVRDIQDLLLILQKTLAETNELQPALKNAQDLSNAAQTANSGAIDIGSFAVTQAYKHARSKDKQAVIGATDLLVRGFSNHDLPFVLARNKALIAMNALPSAKRAFSHYAMGER</sequence>
<evidence type="ECO:0000256" key="2">
    <source>
        <dbReference type="ARBA" id="ARBA00004749"/>
    </source>
</evidence>
<keyword evidence="4" id="KW-0285">Flavoprotein</keyword>
<keyword evidence="5" id="KW-0274">FAD</keyword>
<evidence type="ECO:0000313" key="10">
    <source>
        <dbReference type="EMBL" id="MFC4700246.1"/>
    </source>
</evidence>
<dbReference type="GO" id="GO:0004497">
    <property type="term" value="F:monooxygenase activity"/>
    <property type="evidence" value="ECO:0007669"/>
    <property type="project" value="UniProtKB-KW"/>
</dbReference>
<organism evidence="10 11">
    <name type="scientific">Glaciecola siphonariae</name>
    <dbReference type="NCBI Taxonomy" id="521012"/>
    <lineage>
        <taxon>Bacteria</taxon>
        <taxon>Pseudomonadati</taxon>
        <taxon>Pseudomonadota</taxon>
        <taxon>Gammaproteobacteria</taxon>
        <taxon>Alteromonadales</taxon>
        <taxon>Alteromonadaceae</taxon>
        <taxon>Glaciecola</taxon>
    </lineage>
</organism>
<dbReference type="PROSITE" id="PS51257">
    <property type="entry name" value="PROKAR_LIPOPROTEIN"/>
    <property type="match status" value="1"/>
</dbReference>
<dbReference type="EMBL" id="JBHSGU010000002">
    <property type="protein sequence ID" value="MFC4700246.1"/>
    <property type="molecule type" value="Genomic_DNA"/>
</dbReference>
<keyword evidence="7 10" id="KW-0503">Monooxygenase</keyword>
<dbReference type="Pfam" id="PF01494">
    <property type="entry name" value="FAD_binding_3"/>
    <property type="match status" value="1"/>
</dbReference>
<evidence type="ECO:0000256" key="6">
    <source>
        <dbReference type="ARBA" id="ARBA00023002"/>
    </source>
</evidence>
<dbReference type="PANTHER" id="PTHR43876">
    <property type="entry name" value="UBIQUINONE BIOSYNTHESIS MONOOXYGENASE COQ6, MITOCHONDRIAL"/>
    <property type="match status" value="1"/>
</dbReference>
<evidence type="ECO:0000256" key="7">
    <source>
        <dbReference type="ARBA" id="ARBA00023033"/>
    </source>
</evidence>
<name>A0ABV9LWM6_9ALTE</name>
<proteinExistence type="inferred from homology"/>
<gene>
    <name evidence="10" type="ORF">ACFO4O_08770</name>
</gene>
<comment type="similarity">
    <text evidence="3">Belongs to the UbiH/COQ6 family.</text>
</comment>
<dbReference type="InterPro" id="IPR010971">
    <property type="entry name" value="UbiH/COQ6"/>
</dbReference>
<dbReference type="InterPro" id="IPR018168">
    <property type="entry name" value="Ubi_Hdrlase_CS"/>
</dbReference>
<evidence type="ECO:0000313" key="11">
    <source>
        <dbReference type="Proteomes" id="UP001595897"/>
    </source>
</evidence>
<dbReference type="Pfam" id="PF00890">
    <property type="entry name" value="FAD_binding_2"/>
    <property type="match status" value="1"/>
</dbReference>
<feature type="domain" description="FAD-dependent oxidoreductase 2 FAD-binding" evidence="8">
    <location>
        <begin position="6"/>
        <end position="47"/>
    </location>
</feature>